<gene>
    <name evidence="1" type="ORF">NCTC12929_01998</name>
</gene>
<dbReference type="Proteomes" id="UP000270205">
    <property type="component" value="Unassembled WGS sequence"/>
</dbReference>
<evidence type="ECO:0000313" key="2">
    <source>
        <dbReference type="Proteomes" id="UP000270205"/>
    </source>
</evidence>
<accession>A0A7Z8YR52</accession>
<proteinExistence type="predicted"/>
<evidence type="ECO:0000313" key="1">
    <source>
        <dbReference type="EMBL" id="VDH05837.1"/>
    </source>
</evidence>
<dbReference type="AlphaFoldDB" id="A0A7Z8YR52"/>
<protein>
    <submittedName>
        <fullName evidence="1">Uncharacterized protein</fullName>
    </submittedName>
</protein>
<reference evidence="1 2" key="1">
    <citation type="submission" date="2018-11" db="EMBL/GenBank/DDBJ databases">
        <authorList>
            <consortium name="Pathogen Informatics"/>
        </authorList>
    </citation>
    <scope>NUCLEOTIDE SEQUENCE [LARGE SCALE GENOMIC DNA]</scope>
    <source>
        <strain evidence="1 2">NCTC12929</strain>
    </source>
</reference>
<name>A0A7Z8YR52_9FLAO</name>
<organism evidence="1 2">
    <name type="scientific">Bergeyella zoohelcum</name>
    <dbReference type="NCBI Taxonomy" id="1015"/>
    <lineage>
        <taxon>Bacteria</taxon>
        <taxon>Pseudomonadati</taxon>
        <taxon>Bacteroidota</taxon>
        <taxon>Flavobacteriia</taxon>
        <taxon>Flavobacteriales</taxon>
        <taxon>Weeksellaceae</taxon>
        <taxon>Bergeyella</taxon>
    </lineage>
</organism>
<comment type="caution">
    <text evidence="1">The sequence shown here is derived from an EMBL/GenBank/DDBJ whole genome shotgun (WGS) entry which is preliminary data.</text>
</comment>
<dbReference type="EMBL" id="UYIV01000001">
    <property type="protein sequence ID" value="VDH05837.1"/>
    <property type="molecule type" value="Genomic_DNA"/>
</dbReference>
<sequence length="46" mass="5359">MKKNKKNTKLIITVADYINQMMNLTNENTCEIRKFQNIADGLVMNI</sequence>